<dbReference type="InterPro" id="IPR036873">
    <property type="entry name" value="Rhodanese-like_dom_sf"/>
</dbReference>
<dbReference type="Pfam" id="PF00581">
    <property type="entry name" value="Rhodanese"/>
    <property type="match status" value="1"/>
</dbReference>
<feature type="region of interest" description="Disordered" evidence="8">
    <location>
        <begin position="231"/>
        <end position="315"/>
    </location>
</feature>
<feature type="compositionally biased region" description="Polar residues" evidence="8">
    <location>
        <begin position="475"/>
        <end position="490"/>
    </location>
</feature>
<sequence length="1088" mass="122095">MNSNTPPHPLRAPPAMPSAKSQRIYPHISDLHARSEGLHPTGRSIKSWVDEAKVHWRQATWHYEFGRLDSAYCDFIMANTIILETIPKCVDYPTFVSGQRGMAYMEWIKLKEELKAKTPLYLKVKEEIKKDNELSGVQSANAQLEAERVAERVRATLHPGTGVSQDIPPKTKPEVRAKPEYLSMGKEHSRTGSGAKSPQLNGQVIVPTYGKSSPNALDSTLDLNRRLERLTTTTSRSSSPASLSQPVPTTPPTVVHGPREMPTKLPPLNVNAMPTLPPPTYSPATSHGGMLPSRNTSLPSTDGNGASRQPKPNFPNDTIISVDTLYNYLSKESQVTILLLDVRSREEFDEGHIYARSVVCIEPIVLRDGMSEDDLDRSFVLAPSKEQELFSARDKYDIVVYYDQSMANKKFLSGLTQDEHQIALRSLHMAIYDFAFRKRLQRAPMLLVGGLDAWIELVGKHSLKTSDTAEFAKSEPTSRPSSRVGRQSISLEKPRSGIGVIRDASPSVSENRLSLAKRRQDRDPQRGSMPLPVQRVSYGRKQEPTPVDPINIEEEQKWMERLQREREPLTISVPPVSPHPDADVESKKRRRGTSIVAGNDNFPTGYVRTMEEFFQRYPAQPSMSPIPPTPISAGTPITPRGQHTIIDHPFYGFTDVRNPDFNPPPTPIRPPPAVPRKSYSGVSERLAPPIPPPLPPAPEIPPRPPKIPLILDGESGSPFRTIGSINIGKTGLKNLGNTCYMNAILQCMSGTIPLSRYFLDGSYRSHINKDNPLGSRGVLAEAFASVVKNLWSGEYKFISPVTIKDVSGRLNEMFKSDDQQDAQEYLEFLLDGLHEDLNPYANRTKLRPLTDEEERRRETLPQQTASHLEWQRYIHSNFSVVVNWFQGQLSSRLMCLTCGITSTTYSGFMYLSLPIPSKRGGFTLADCLEEFVKEEVLEKDDAWHCPNCKKARKATKKLTITRLPHILIIHLKRFTNRGLWRDKLNTMVQFPLKDLNLTKYVPPLLPRGALGPNAPEPSAEVTPPFMYDLYGVCNHYGTLNGGHYTSFVRNNHQNAWNHFDDSKASFVDDSAVVSRNAYVLFWVRSNVM</sequence>
<dbReference type="EMBL" id="ML119107">
    <property type="protein sequence ID" value="RPB16849.1"/>
    <property type="molecule type" value="Genomic_DNA"/>
</dbReference>
<dbReference type="Gene3D" id="3.90.70.10">
    <property type="entry name" value="Cysteine proteinases"/>
    <property type="match status" value="1"/>
</dbReference>
<dbReference type="InterPro" id="IPR018200">
    <property type="entry name" value="USP_CS"/>
</dbReference>
<comment type="catalytic activity">
    <reaction evidence="1">
        <text>Thiol-dependent hydrolysis of ester, thioester, amide, peptide and isopeptide bonds formed by the C-terminal Gly of ubiquitin (a 76-residue protein attached to proteins as an intracellular targeting signal).</text>
        <dbReference type="EC" id="3.4.19.12"/>
    </reaction>
</comment>
<dbReference type="EC" id="3.4.19.12" evidence="3"/>
<keyword evidence="4" id="KW-0645">Protease</keyword>
<evidence type="ECO:0000256" key="4">
    <source>
        <dbReference type="ARBA" id="ARBA00022670"/>
    </source>
</evidence>
<evidence type="ECO:0000256" key="6">
    <source>
        <dbReference type="ARBA" id="ARBA00022801"/>
    </source>
</evidence>
<evidence type="ECO:0000259" key="10">
    <source>
        <dbReference type="PROSITE" id="PS50235"/>
    </source>
</evidence>
<evidence type="ECO:0000256" key="5">
    <source>
        <dbReference type="ARBA" id="ARBA00022786"/>
    </source>
</evidence>
<name>A0A3N4L5V5_9PEZI</name>
<feature type="compositionally biased region" description="Low complexity" evidence="8">
    <location>
        <begin position="231"/>
        <end position="255"/>
    </location>
</feature>
<evidence type="ECO:0000256" key="1">
    <source>
        <dbReference type="ARBA" id="ARBA00000707"/>
    </source>
</evidence>
<dbReference type="PROSITE" id="PS50206">
    <property type="entry name" value="RHODANESE_3"/>
    <property type="match status" value="1"/>
</dbReference>
<dbReference type="Proteomes" id="UP000277580">
    <property type="component" value="Unassembled WGS sequence"/>
</dbReference>
<dbReference type="Gene3D" id="3.40.250.10">
    <property type="entry name" value="Rhodanese-like domain"/>
    <property type="match status" value="1"/>
</dbReference>
<keyword evidence="6" id="KW-0378">Hydrolase</keyword>
<dbReference type="SUPFAM" id="SSF52821">
    <property type="entry name" value="Rhodanese/Cell cycle control phosphatase"/>
    <property type="match status" value="1"/>
</dbReference>
<keyword evidence="12" id="KW-1185">Reference proteome</keyword>
<keyword evidence="7" id="KW-0788">Thiol protease</keyword>
<comment type="similarity">
    <text evidence="2">Belongs to the peptidase C19 family.</text>
</comment>
<evidence type="ECO:0000256" key="3">
    <source>
        <dbReference type="ARBA" id="ARBA00012759"/>
    </source>
</evidence>
<feature type="domain" description="Rhodanese" evidence="9">
    <location>
        <begin position="333"/>
        <end position="353"/>
    </location>
</feature>
<dbReference type="InterPro" id="IPR050185">
    <property type="entry name" value="Ub_carboxyl-term_hydrolase"/>
</dbReference>
<feature type="region of interest" description="Disordered" evidence="8">
    <location>
        <begin position="569"/>
        <end position="597"/>
    </location>
</feature>
<organism evidence="11 12">
    <name type="scientific">Morchella conica CCBAS932</name>
    <dbReference type="NCBI Taxonomy" id="1392247"/>
    <lineage>
        <taxon>Eukaryota</taxon>
        <taxon>Fungi</taxon>
        <taxon>Dikarya</taxon>
        <taxon>Ascomycota</taxon>
        <taxon>Pezizomycotina</taxon>
        <taxon>Pezizomycetes</taxon>
        <taxon>Pezizales</taxon>
        <taxon>Morchellaceae</taxon>
        <taxon>Morchella</taxon>
    </lineage>
</organism>
<accession>A0A3N4L5V5</accession>
<dbReference type="PROSITE" id="PS00973">
    <property type="entry name" value="USP_2"/>
    <property type="match status" value="1"/>
</dbReference>
<dbReference type="GO" id="GO:0006508">
    <property type="term" value="P:proteolysis"/>
    <property type="evidence" value="ECO:0007669"/>
    <property type="project" value="UniProtKB-KW"/>
</dbReference>
<evidence type="ECO:0000313" key="12">
    <source>
        <dbReference type="Proteomes" id="UP000277580"/>
    </source>
</evidence>
<dbReference type="CDD" id="cd02674">
    <property type="entry name" value="Peptidase_C19R"/>
    <property type="match status" value="1"/>
</dbReference>
<gene>
    <name evidence="11" type="ORF">P167DRAFT_602027</name>
</gene>
<dbReference type="AlphaFoldDB" id="A0A3N4L5V5"/>
<dbReference type="InterPro" id="IPR038765">
    <property type="entry name" value="Papain-like_cys_pep_sf"/>
</dbReference>
<dbReference type="PANTHER" id="PTHR21646:SF95">
    <property type="entry name" value="UBIQUITIN CARBOXYL-TERMINAL HYDROLASE 4-RELATED"/>
    <property type="match status" value="1"/>
</dbReference>
<evidence type="ECO:0000313" key="11">
    <source>
        <dbReference type="EMBL" id="RPB16849.1"/>
    </source>
</evidence>
<evidence type="ECO:0000256" key="7">
    <source>
        <dbReference type="ARBA" id="ARBA00022807"/>
    </source>
</evidence>
<dbReference type="InterPro" id="IPR028889">
    <property type="entry name" value="USP"/>
</dbReference>
<dbReference type="SUPFAM" id="SSF54001">
    <property type="entry name" value="Cysteine proteinases"/>
    <property type="match status" value="1"/>
</dbReference>
<dbReference type="FunCoup" id="A0A3N4L5V5">
    <property type="interactions" value="138"/>
</dbReference>
<dbReference type="OrthoDB" id="292964at2759"/>
<dbReference type="Pfam" id="PF00443">
    <property type="entry name" value="UCH"/>
    <property type="match status" value="1"/>
</dbReference>
<dbReference type="InterPro" id="IPR001394">
    <property type="entry name" value="Peptidase_C19_UCH"/>
</dbReference>
<dbReference type="STRING" id="1392247.A0A3N4L5V5"/>
<reference evidence="11 12" key="1">
    <citation type="journal article" date="2018" name="Nat. Ecol. Evol.">
        <title>Pezizomycetes genomes reveal the molecular basis of ectomycorrhizal truffle lifestyle.</title>
        <authorList>
            <person name="Murat C."/>
            <person name="Payen T."/>
            <person name="Noel B."/>
            <person name="Kuo A."/>
            <person name="Morin E."/>
            <person name="Chen J."/>
            <person name="Kohler A."/>
            <person name="Krizsan K."/>
            <person name="Balestrini R."/>
            <person name="Da Silva C."/>
            <person name="Montanini B."/>
            <person name="Hainaut M."/>
            <person name="Levati E."/>
            <person name="Barry K.W."/>
            <person name="Belfiori B."/>
            <person name="Cichocki N."/>
            <person name="Clum A."/>
            <person name="Dockter R.B."/>
            <person name="Fauchery L."/>
            <person name="Guy J."/>
            <person name="Iotti M."/>
            <person name="Le Tacon F."/>
            <person name="Lindquist E.A."/>
            <person name="Lipzen A."/>
            <person name="Malagnac F."/>
            <person name="Mello A."/>
            <person name="Molinier V."/>
            <person name="Miyauchi S."/>
            <person name="Poulain J."/>
            <person name="Riccioni C."/>
            <person name="Rubini A."/>
            <person name="Sitrit Y."/>
            <person name="Splivallo R."/>
            <person name="Traeger S."/>
            <person name="Wang M."/>
            <person name="Zifcakova L."/>
            <person name="Wipf D."/>
            <person name="Zambonelli A."/>
            <person name="Paolocci F."/>
            <person name="Nowrousian M."/>
            <person name="Ottonello S."/>
            <person name="Baldrian P."/>
            <person name="Spatafora J.W."/>
            <person name="Henrissat B."/>
            <person name="Nagy L.G."/>
            <person name="Aury J.M."/>
            <person name="Wincker P."/>
            <person name="Grigoriev I.V."/>
            <person name="Bonfante P."/>
            <person name="Martin F.M."/>
        </authorList>
    </citation>
    <scope>NUCLEOTIDE SEQUENCE [LARGE SCALE GENOMIC DNA]</scope>
    <source>
        <strain evidence="11 12">CCBAS932</strain>
    </source>
</reference>
<dbReference type="PANTHER" id="PTHR21646">
    <property type="entry name" value="UBIQUITIN CARBOXYL-TERMINAL HYDROLASE"/>
    <property type="match status" value="1"/>
</dbReference>
<keyword evidence="5" id="KW-0833">Ubl conjugation pathway</keyword>
<feature type="region of interest" description="Disordered" evidence="8">
    <location>
        <begin position="468"/>
        <end position="547"/>
    </location>
</feature>
<dbReference type="PROSITE" id="PS00972">
    <property type="entry name" value="USP_1"/>
    <property type="match status" value="1"/>
</dbReference>
<feature type="domain" description="USP" evidence="10">
    <location>
        <begin position="730"/>
        <end position="1085"/>
    </location>
</feature>
<evidence type="ECO:0000259" key="9">
    <source>
        <dbReference type="PROSITE" id="PS50206"/>
    </source>
</evidence>
<feature type="compositionally biased region" description="Polar residues" evidence="8">
    <location>
        <begin position="191"/>
        <end position="202"/>
    </location>
</feature>
<feature type="compositionally biased region" description="Polar residues" evidence="8">
    <location>
        <begin position="293"/>
        <end position="307"/>
    </location>
</feature>
<dbReference type="InterPro" id="IPR001763">
    <property type="entry name" value="Rhodanese-like_dom"/>
</dbReference>
<feature type="compositionally biased region" description="Pro residues" evidence="8">
    <location>
        <begin position="661"/>
        <end position="674"/>
    </location>
</feature>
<feature type="region of interest" description="Disordered" evidence="8">
    <location>
        <begin position="183"/>
        <end position="218"/>
    </location>
</feature>
<dbReference type="InParanoid" id="A0A3N4L5V5"/>
<evidence type="ECO:0000256" key="2">
    <source>
        <dbReference type="ARBA" id="ARBA00009085"/>
    </source>
</evidence>
<dbReference type="GO" id="GO:0004843">
    <property type="term" value="F:cysteine-type deubiquitinase activity"/>
    <property type="evidence" value="ECO:0007669"/>
    <property type="project" value="UniProtKB-EC"/>
</dbReference>
<dbReference type="PROSITE" id="PS50235">
    <property type="entry name" value="USP_3"/>
    <property type="match status" value="1"/>
</dbReference>
<proteinExistence type="inferred from homology"/>
<protein>
    <recommendedName>
        <fullName evidence="3">ubiquitinyl hydrolase 1</fullName>
        <ecNumber evidence="3">3.4.19.12</ecNumber>
    </recommendedName>
</protein>
<evidence type="ECO:0000256" key="8">
    <source>
        <dbReference type="SAM" id="MobiDB-lite"/>
    </source>
</evidence>
<dbReference type="GO" id="GO:0016579">
    <property type="term" value="P:protein deubiquitination"/>
    <property type="evidence" value="ECO:0007669"/>
    <property type="project" value="InterPro"/>
</dbReference>
<feature type="region of interest" description="Disordered" evidence="8">
    <location>
        <begin position="658"/>
        <end position="684"/>
    </location>
</feature>